<dbReference type="InterPro" id="IPR030479">
    <property type="entry name" value="Syndecan_CS"/>
</dbReference>
<sequence>MKPPCLLLLLPLLWDRTLVYSYKGDSEESEPVDQEGSADDYFYDDDDDVSGSGSGIAFYTLDVSIDNVRIPTKVTFPVSTTAVMLPTTSIQPIGMPFKLSPPEESPTPRLTTVPDTPPVTEPALVATKKPTMVATTMRESPPPSSPSPATTIAVLLPVTTLKVTTTITMKEQASTAAVTTRTTTERTDWLGFVPKGTIRTSPTTQQSFEEVTTVTLPPPTHTVHIFESLLVHKYQQEVFFSQPKKVTKNAQTKETKEKVKSFLMLKREAGHPPQLFWEGEEEIVETTVTNEVEAPVAGGPSGDFEIQVVDNEVLATVTRATGRGVGRGDTQPDIIDNAIGNGSSAAQLPQKNILERKEVLIAVIVGGVVGALFAAFLVMLLIYRMKKKDEGSYTLEEPKQASVTYQKPDKQEEFYA</sequence>
<dbReference type="PROSITE" id="PS00964">
    <property type="entry name" value="SYNDECAN"/>
    <property type="match status" value="1"/>
</dbReference>
<evidence type="ECO:0000256" key="2">
    <source>
        <dbReference type="ARBA" id="ARBA00005343"/>
    </source>
</evidence>
<dbReference type="EMBL" id="AFYH01045413">
    <property type="status" value="NOT_ANNOTATED_CDS"/>
    <property type="molecule type" value="Genomic_DNA"/>
</dbReference>
<keyword evidence="6 11" id="KW-0472">Membrane</keyword>
<dbReference type="PANTHER" id="PTHR10915:SF7">
    <property type="entry name" value="SYNDECAN-3"/>
    <property type="match status" value="1"/>
</dbReference>
<keyword evidence="7 9" id="KW-0325">Glycoprotein</keyword>
<evidence type="ECO:0000256" key="9">
    <source>
        <dbReference type="RuleBase" id="RU000649"/>
    </source>
</evidence>
<gene>
    <name evidence="14" type="primary">SDC3</name>
</gene>
<evidence type="ECO:0000256" key="5">
    <source>
        <dbReference type="ARBA" id="ARBA00022989"/>
    </source>
</evidence>
<keyword evidence="8 9" id="KW-0357">Heparan sulfate</keyword>
<dbReference type="EMBL" id="AFYH01045417">
    <property type="status" value="NOT_ANNOTATED_CDS"/>
    <property type="molecule type" value="Genomic_DNA"/>
</dbReference>
<feature type="compositionally biased region" description="Basic and acidic residues" evidence="10">
    <location>
        <begin position="407"/>
        <end position="416"/>
    </location>
</feature>
<dbReference type="Bgee" id="ENSLACG00000017319">
    <property type="expression patterns" value="Expressed in pelvic fin and 2 other cell types or tissues"/>
</dbReference>
<dbReference type="Pfam" id="PF01034">
    <property type="entry name" value="Syndecan"/>
    <property type="match status" value="1"/>
</dbReference>
<dbReference type="HOGENOM" id="CLU_047258_0_0_1"/>
<evidence type="ECO:0000256" key="3">
    <source>
        <dbReference type="ARBA" id="ARBA00022692"/>
    </source>
</evidence>
<dbReference type="EMBL" id="AFYH01045412">
    <property type="status" value="NOT_ANNOTATED_CDS"/>
    <property type="molecule type" value="Genomic_DNA"/>
</dbReference>
<feature type="region of interest" description="Disordered" evidence="10">
    <location>
        <begin position="396"/>
        <end position="416"/>
    </location>
</feature>
<keyword evidence="5 11" id="KW-1133">Transmembrane helix</keyword>
<dbReference type="InParanoid" id="H3BCS6"/>
<feature type="domain" description="Neurexin/syndecan/glycophorin C" evidence="13">
    <location>
        <begin position="382"/>
        <end position="400"/>
    </location>
</feature>
<dbReference type="Proteomes" id="UP000008672">
    <property type="component" value="Unassembled WGS sequence"/>
</dbReference>
<feature type="chain" id="PRO_5003580385" description="Syndecan" evidence="12">
    <location>
        <begin position="22"/>
        <end position="416"/>
    </location>
</feature>
<keyword evidence="15" id="KW-1185">Reference proteome</keyword>
<evidence type="ECO:0000256" key="7">
    <source>
        <dbReference type="ARBA" id="ARBA00023180"/>
    </source>
</evidence>
<evidence type="ECO:0000256" key="6">
    <source>
        <dbReference type="ARBA" id="ARBA00023136"/>
    </source>
</evidence>
<feature type="transmembrane region" description="Helical" evidence="11">
    <location>
        <begin position="359"/>
        <end position="383"/>
    </location>
</feature>
<dbReference type="EMBL" id="AFYH01045416">
    <property type="status" value="NOT_ANNOTATED_CDS"/>
    <property type="molecule type" value="Genomic_DNA"/>
</dbReference>
<evidence type="ECO:0000256" key="10">
    <source>
        <dbReference type="SAM" id="MobiDB-lite"/>
    </source>
</evidence>
<dbReference type="EMBL" id="AFYH01045409">
    <property type="status" value="NOT_ANNOTATED_CDS"/>
    <property type="molecule type" value="Genomic_DNA"/>
</dbReference>
<dbReference type="InterPro" id="IPR001050">
    <property type="entry name" value="Syndecan"/>
</dbReference>
<dbReference type="GO" id="GO:0016020">
    <property type="term" value="C:membrane"/>
    <property type="evidence" value="ECO:0007669"/>
    <property type="project" value="UniProtKB-SubCell"/>
</dbReference>
<dbReference type="GO" id="GO:0009986">
    <property type="term" value="C:cell surface"/>
    <property type="evidence" value="ECO:0007669"/>
    <property type="project" value="TreeGrafter"/>
</dbReference>
<comment type="subcellular location">
    <subcellularLocation>
        <location evidence="1 9">Membrane</location>
        <topology evidence="1 9">Single-pass type I membrane protein</topology>
    </subcellularLocation>
</comment>
<evidence type="ECO:0000256" key="8">
    <source>
        <dbReference type="ARBA" id="ARBA00023207"/>
    </source>
</evidence>
<dbReference type="InterPro" id="IPR027789">
    <property type="entry name" value="Syndecan/Neurexin_dom"/>
</dbReference>
<dbReference type="eggNOG" id="ENOG502QTD2">
    <property type="taxonomic scope" value="Eukaryota"/>
</dbReference>
<dbReference type="EMBL" id="AFYH01045410">
    <property type="status" value="NOT_ANNOTATED_CDS"/>
    <property type="molecule type" value="Genomic_DNA"/>
</dbReference>
<reference evidence="15" key="1">
    <citation type="submission" date="2011-08" db="EMBL/GenBank/DDBJ databases">
        <title>The draft genome of Latimeria chalumnae.</title>
        <authorList>
            <person name="Di Palma F."/>
            <person name="Alfoldi J."/>
            <person name="Johnson J."/>
            <person name="Berlin A."/>
            <person name="Gnerre S."/>
            <person name="Jaffe D."/>
            <person name="MacCallum I."/>
            <person name="Young S."/>
            <person name="Walker B.J."/>
            <person name="Lander E."/>
            <person name="Lindblad-Toh K."/>
        </authorList>
    </citation>
    <scope>NUCLEOTIDE SEQUENCE [LARGE SCALE GENOMIC DNA]</scope>
    <source>
        <strain evidence="15">Wild caught</strain>
    </source>
</reference>
<dbReference type="FunCoup" id="H3BCS6">
    <property type="interactions" value="203"/>
</dbReference>
<reference evidence="14" key="3">
    <citation type="submission" date="2025-09" db="UniProtKB">
        <authorList>
            <consortium name="Ensembl"/>
        </authorList>
    </citation>
    <scope>IDENTIFICATION</scope>
</reference>
<dbReference type="SMART" id="SM00294">
    <property type="entry name" value="4.1m"/>
    <property type="match status" value="1"/>
</dbReference>
<evidence type="ECO:0000313" key="15">
    <source>
        <dbReference type="Proteomes" id="UP000008672"/>
    </source>
</evidence>
<feature type="region of interest" description="Disordered" evidence="10">
    <location>
        <begin position="102"/>
        <end position="122"/>
    </location>
</feature>
<keyword evidence="4 9" id="KW-0654">Proteoglycan</keyword>
<keyword evidence="12" id="KW-0732">Signal</keyword>
<evidence type="ECO:0000259" key="13">
    <source>
        <dbReference type="SMART" id="SM00294"/>
    </source>
</evidence>
<dbReference type="STRING" id="7897.ENSLACP00000019697"/>
<protein>
    <recommendedName>
        <fullName evidence="9">Syndecan</fullName>
    </recommendedName>
</protein>
<dbReference type="EMBL" id="AFYH01045415">
    <property type="status" value="NOT_ANNOTATED_CDS"/>
    <property type="molecule type" value="Genomic_DNA"/>
</dbReference>
<accession>H3BCS6</accession>
<evidence type="ECO:0000313" key="14">
    <source>
        <dbReference type="Ensembl" id="ENSLACP00000019697.1"/>
    </source>
</evidence>
<dbReference type="Ensembl" id="ENSLACT00000019835.1">
    <property type="protein sequence ID" value="ENSLACP00000019697.1"/>
    <property type="gene ID" value="ENSLACG00000017319.1"/>
</dbReference>
<feature type="signal peptide" evidence="12">
    <location>
        <begin position="1"/>
        <end position="21"/>
    </location>
</feature>
<dbReference type="InterPro" id="IPR003585">
    <property type="entry name" value="Neurexin-like"/>
</dbReference>
<dbReference type="EMBL" id="AFYH01045418">
    <property type="status" value="NOT_ANNOTATED_CDS"/>
    <property type="molecule type" value="Genomic_DNA"/>
</dbReference>
<evidence type="ECO:0000256" key="11">
    <source>
        <dbReference type="SAM" id="Phobius"/>
    </source>
</evidence>
<evidence type="ECO:0000256" key="1">
    <source>
        <dbReference type="ARBA" id="ARBA00004479"/>
    </source>
</evidence>
<dbReference type="GO" id="GO:0016477">
    <property type="term" value="P:cell migration"/>
    <property type="evidence" value="ECO:0007669"/>
    <property type="project" value="TreeGrafter"/>
</dbReference>
<comment type="similarity">
    <text evidence="2 9">Belongs to the syndecan proteoglycan family.</text>
</comment>
<reference evidence="14" key="2">
    <citation type="submission" date="2025-08" db="UniProtKB">
        <authorList>
            <consortium name="Ensembl"/>
        </authorList>
    </citation>
    <scope>IDENTIFICATION</scope>
</reference>
<comment type="function">
    <text evidence="9">Cell surface proteoglycan.</text>
</comment>
<name>H3BCS6_LATCH</name>
<dbReference type="EMBL" id="AFYH01045414">
    <property type="status" value="NOT_ANNOTATED_CDS"/>
    <property type="molecule type" value="Genomic_DNA"/>
</dbReference>
<keyword evidence="3 9" id="KW-0812">Transmembrane</keyword>
<dbReference type="AlphaFoldDB" id="H3BCS6"/>
<dbReference type="OMA" id="YQNPDKQ"/>
<evidence type="ECO:0000256" key="12">
    <source>
        <dbReference type="SAM" id="SignalP"/>
    </source>
</evidence>
<dbReference type="GeneTree" id="ENSGT00940000160209"/>
<organism evidence="14 15">
    <name type="scientific">Latimeria chalumnae</name>
    <name type="common">Coelacanth</name>
    <dbReference type="NCBI Taxonomy" id="7897"/>
    <lineage>
        <taxon>Eukaryota</taxon>
        <taxon>Metazoa</taxon>
        <taxon>Chordata</taxon>
        <taxon>Craniata</taxon>
        <taxon>Vertebrata</taxon>
        <taxon>Euteleostomi</taxon>
        <taxon>Coelacanthiformes</taxon>
        <taxon>Coelacanthidae</taxon>
        <taxon>Latimeria</taxon>
    </lineage>
</organism>
<dbReference type="PANTHER" id="PTHR10915">
    <property type="entry name" value="SYNDECAN"/>
    <property type="match status" value="1"/>
</dbReference>
<evidence type="ECO:0000256" key="4">
    <source>
        <dbReference type="ARBA" id="ARBA00022974"/>
    </source>
</evidence>
<proteinExistence type="inferred from homology"/>
<dbReference type="EMBL" id="AFYH01045411">
    <property type="status" value="NOT_ANNOTATED_CDS"/>
    <property type="molecule type" value="Genomic_DNA"/>
</dbReference>